<keyword evidence="1" id="KW-1133">Transmembrane helix</keyword>
<name>A0A4Q9GUE5_9MICO</name>
<accession>A0A4Q9GUE5</accession>
<reference evidence="3" key="1">
    <citation type="submission" date="2019-02" db="EMBL/GenBank/DDBJ databases">
        <title>Glaciihabitans arcticus sp. nov., a psychrotolerant bacterium isolated from polar soil.</title>
        <authorList>
            <person name="Dahal R.H."/>
        </authorList>
    </citation>
    <scope>NUCLEOTIDE SEQUENCE [LARGE SCALE GENOMIC DNA]</scope>
    <source>
        <strain evidence="3">RP-3-7</strain>
    </source>
</reference>
<keyword evidence="3" id="KW-1185">Reference proteome</keyword>
<comment type="caution">
    <text evidence="2">The sequence shown here is derived from an EMBL/GenBank/DDBJ whole genome shotgun (WGS) entry which is preliminary data.</text>
</comment>
<dbReference type="AlphaFoldDB" id="A0A4Q9GUE5"/>
<evidence type="ECO:0000256" key="1">
    <source>
        <dbReference type="SAM" id="Phobius"/>
    </source>
</evidence>
<feature type="transmembrane region" description="Helical" evidence="1">
    <location>
        <begin position="6"/>
        <end position="36"/>
    </location>
</feature>
<organism evidence="2 3">
    <name type="scientific">Glaciihabitans arcticus</name>
    <dbReference type="NCBI Taxonomy" id="2668039"/>
    <lineage>
        <taxon>Bacteria</taxon>
        <taxon>Bacillati</taxon>
        <taxon>Actinomycetota</taxon>
        <taxon>Actinomycetes</taxon>
        <taxon>Micrococcales</taxon>
        <taxon>Microbacteriaceae</taxon>
        <taxon>Glaciihabitans</taxon>
    </lineage>
</organism>
<dbReference type="Proteomes" id="UP000294194">
    <property type="component" value="Unassembled WGS sequence"/>
</dbReference>
<keyword evidence="1" id="KW-0472">Membrane</keyword>
<protein>
    <submittedName>
        <fullName evidence="2">Uncharacterized protein</fullName>
    </submittedName>
</protein>
<gene>
    <name evidence="2" type="ORF">EYE40_01555</name>
</gene>
<dbReference type="EMBL" id="SISG01000001">
    <property type="protein sequence ID" value="TBN56183.1"/>
    <property type="molecule type" value="Genomic_DNA"/>
</dbReference>
<evidence type="ECO:0000313" key="2">
    <source>
        <dbReference type="EMBL" id="TBN56183.1"/>
    </source>
</evidence>
<evidence type="ECO:0000313" key="3">
    <source>
        <dbReference type="Proteomes" id="UP000294194"/>
    </source>
</evidence>
<sequence>MLAIWHLSVILFGFIGAPWVAAIIVIVTVGAFWNAVWTLFTETRDRVKVAFTIPDFAPRTAEVDAGHYDATAPGQGDVIIVDVEPESPPTSR</sequence>
<keyword evidence="1" id="KW-0812">Transmembrane</keyword>
<proteinExistence type="predicted"/>